<reference evidence="1 2" key="1">
    <citation type="journal article" date="2014" name="Genome Biol. Evol.">
        <title>The secreted proteins of Achlya hypogyna and Thraustotheca clavata identify the ancestral oomycete secretome and reveal gene acquisitions by horizontal gene transfer.</title>
        <authorList>
            <person name="Misner I."/>
            <person name="Blouin N."/>
            <person name="Leonard G."/>
            <person name="Richards T.A."/>
            <person name="Lane C.E."/>
        </authorList>
    </citation>
    <scope>NUCLEOTIDE SEQUENCE [LARGE SCALE GENOMIC DNA]</scope>
    <source>
        <strain evidence="1 2">ATCC 48635</strain>
    </source>
</reference>
<dbReference type="GO" id="GO:0000796">
    <property type="term" value="C:condensin complex"/>
    <property type="evidence" value="ECO:0007669"/>
    <property type="project" value="TreeGrafter"/>
</dbReference>
<proteinExistence type="predicted"/>
<organism evidence="1 2">
    <name type="scientific">Achlya hypogyna</name>
    <name type="common">Oomycete</name>
    <name type="synonym">Protoachlya hypogyna</name>
    <dbReference type="NCBI Taxonomy" id="1202772"/>
    <lineage>
        <taxon>Eukaryota</taxon>
        <taxon>Sar</taxon>
        <taxon>Stramenopiles</taxon>
        <taxon>Oomycota</taxon>
        <taxon>Saprolegniomycetes</taxon>
        <taxon>Saprolegniales</taxon>
        <taxon>Achlyaceae</taxon>
        <taxon>Achlya</taxon>
    </lineage>
</organism>
<comment type="caution">
    <text evidence="1">The sequence shown here is derived from an EMBL/GenBank/DDBJ whole genome shotgun (WGS) entry which is preliminary data.</text>
</comment>
<dbReference type="GO" id="GO:0005634">
    <property type="term" value="C:nucleus"/>
    <property type="evidence" value="ECO:0007669"/>
    <property type="project" value="InterPro"/>
</dbReference>
<dbReference type="PANTHER" id="PTHR16199">
    <property type="entry name" value="CONDENSIN-2 COMPLEX SUBUNIT G2"/>
    <property type="match status" value="1"/>
</dbReference>
<evidence type="ECO:0000313" key="1">
    <source>
        <dbReference type="EMBL" id="OQR97975.1"/>
    </source>
</evidence>
<dbReference type="InterPro" id="IPR016024">
    <property type="entry name" value="ARM-type_fold"/>
</dbReference>
<dbReference type="Proteomes" id="UP000243579">
    <property type="component" value="Unassembled WGS sequence"/>
</dbReference>
<dbReference type="Gene3D" id="1.25.10.10">
    <property type="entry name" value="Leucine-rich Repeat Variant"/>
    <property type="match status" value="1"/>
</dbReference>
<dbReference type="PANTHER" id="PTHR16199:SF4">
    <property type="entry name" value="CONDENSIN-2 COMPLEX SUBUNIT G2"/>
    <property type="match status" value="1"/>
</dbReference>
<dbReference type="OrthoDB" id="10062843at2759"/>
<evidence type="ECO:0000313" key="2">
    <source>
        <dbReference type="Proteomes" id="UP000243579"/>
    </source>
</evidence>
<sequence length="992" mass="109316">MRPELRRGLAALEADGACDALLKTFYDDCSGDTDTMVDWVEWLETLSSSQLLALCGSLPRATSVDLWTIASFTALIFEHRESCKLAPRVQSLLGDVIAHLHDQLMQTTCTDTQDVLAKLCEAFWVSSPAGAERVVTQLLPYLLVRALESDSHQSISFIKRLSAVQDALQLLDFEDDSSRLLKDLLLRCFVTPTFLKSSEGIAFLGDLFQIDVSFVDEIHQTIRNQIPSQRKSVVKRYGLVYYQAWLTAATQPESSVLVPIEDDCIQPLFHAATVAATTTHFNAVRALLQPFFEHKKHTDEMLYRLTEPILWRALHAANDVVRHHAAVLLFDGFPYQDPGFLKVDLDACLQRQFDAFSMLLEDLAPSVRVVAVHGICKVLSMYWELLPSDTIRKCLLKCFELSHDSSSHSVRVAVFDGLLVVLENHLSHHVLKPLLPQLAPLIHDTNEKVRAAMARLLVRIKSIRHLHFYDVVAIDACFRRLELDKGRPAVAKPLTELFMNSYFPQGAPGSSQVARALSLIEKHPHASIVFYRHVHHFASIGSVCKLVVLLFKCLVEDVVGDNGPLLCDVMCTLLDSIVRPLYNDARYKDCVAFLAAEIPAEAIATVFAAGNGPVTARLWHVVANLPPLLQEDLIYHALTQLESFTETSCHTYLAGILRSLQHWGQLPTFLDTLVESLQSQSDVMDPVLVIACLDVIFCSDAAPPDWPSTALTTVVLPLADALERAWDSLEPAVLPRLVRVLFALRLQHAVPDAKALVAEYKKSPVLSDDAVVFPFLEVVPPTLATTILAQALPVAGAKRKRLAGNDALVTNLLPTVLEASWICATQLFAPASRAFLDDVVALAARHTGLATQLLLQLWTSPAVARDADSTAWVDATTGALLPPVLHSADHQWLLDRVHQRSGRPRFWSLVLDALDDTALSLLRVHVPSGGVWKPLLDAAIARAALDGDSARLESLLGAAPAAAAVAKSWLGRQASANLEHLPPHVCRLLQEA</sequence>
<name>A0A1V9ZJ10_ACHHY</name>
<dbReference type="Pfam" id="PF12422">
    <property type="entry name" value="Condensin2nSMC"/>
    <property type="match status" value="1"/>
</dbReference>
<dbReference type="SUPFAM" id="SSF48371">
    <property type="entry name" value="ARM repeat"/>
    <property type="match status" value="1"/>
</dbReference>
<dbReference type="STRING" id="1202772.A0A1V9ZJ10"/>
<accession>A0A1V9ZJ10</accession>
<keyword evidence="2" id="KW-1185">Reference proteome</keyword>
<gene>
    <name evidence="1" type="ORF">ACHHYP_09372</name>
</gene>
<dbReference type="GO" id="GO:0000070">
    <property type="term" value="P:mitotic sister chromatid segregation"/>
    <property type="evidence" value="ECO:0007669"/>
    <property type="project" value="TreeGrafter"/>
</dbReference>
<dbReference type="EMBL" id="JNBR01000092">
    <property type="protein sequence ID" value="OQR97975.1"/>
    <property type="molecule type" value="Genomic_DNA"/>
</dbReference>
<protein>
    <submittedName>
        <fullName evidence="1">Condensin-2 complex subunit G2</fullName>
    </submittedName>
</protein>
<dbReference type="InterPro" id="IPR011989">
    <property type="entry name" value="ARM-like"/>
</dbReference>
<dbReference type="AlphaFoldDB" id="A0A1V9ZJ10"/>
<dbReference type="InterPro" id="IPR024741">
    <property type="entry name" value="Condensin2_G2"/>
</dbReference>